<sequence>MIFFKTLFIFSNTITSTTSNIRIYIKKTWQTIYHQTEKNEKMSSSNGKKYDFSGKVALVTGSSSGIGAAIALQFAQYGAQVVITGRDASALNLVAEQIETESGNQPLQIVGNLLDPSLPAELIDGTITKYGRLDFLVNSAGFSTPHNNLNDDKLMEAFDQVYGLNVRAVLHLCQLAASHLEESKGNIINISSIVSMFPVRISLFKNKNKNIHNLNQFCIKYNIIYSSSKAALDMITKTVAKELGKKGVRVNSINPGPVCTGFLRSLGMTATTYSEQEEQFKEMTLLKFLPQPIEIANLASFLASDDAHNITGSIIVSDTGSLLAPNFLEF</sequence>
<dbReference type="PRINTS" id="PR00080">
    <property type="entry name" value="SDRFAMILY"/>
</dbReference>
<proteinExistence type="inferred from homology"/>
<dbReference type="InterPro" id="IPR036291">
    <property type="entry name" value="NAD(P)-bd_dom_sf"/>
</dbReference>
<evidence type="ECO:0000313" key="3">
    <source>
        <dbReference type="RefSeq" id="XP_027197438.1"/>
    </source>
</evidence>
<dbReference type="Proteomes" id="UP000515146">
    <property type="component" value="Unplaced"/>
</dbReference>
<evidence type="ECO:0000256" key="1">
    <source>
        <dbReference type="RuleBase" id="RU000363"/>
    </source>
</evidence>
<dbReference type="OMA" id="IPATEWP"/>
<protein>
    <submittedName>
        <fullName evidence="3">Uncharacterized protein LOC113791806 isoform X1</fullName>
    </submittedName>
</protein>
<dbReference type="Gene3D" id="3.40.50.720">
    <property type="entry name" value="NAD(P)-binding Rossmann-like Domain"/>
    <property type="match status" value="1"/>
</dbReference>
<name>A0A6P6XWJ9_DERPT</name>
<dbReference type="PRINTS" id="PR00081">
    <property type="entry name" value="GDHRDH"/>
</dbReference>
<dbReference type="PANTHER" id="PTHR43975:SF2">
    <property type="entry name" value="EG:BACR7A4.14 PROTEIN-RELATED"/>
    <property type="match status" value="1"/>
</dbReference>
<gene>
    <name evidence="3" type="primary">LOC113791806</name>
</gene>
<dbReference type="OrthoDB" id="47007at2759"/>
<reference evidence="3" key="1">
    <citation type="submission" date="2025-08" db="UniProtKB">
        <authorList>
            <consortium name="RefSeq"/>
        </authorList>
    </citation>
    <scope>IDENTIFICATION</scope>
    <source>
        <strain evidence="3">Airmid</strain>
    </source>
</reference>
<dbReference type="SUPFAM" id="SSF51735">
    <property type="entry name" value="NAD(P)-binding Rossmann-fold domains"/>
    <property type="match status" value="1"/>
</dbReference>
<dbReference type="InterPro" id="IPR002347">
    <property type="entry name" value="SDR_fam"/>
</dbReference>
<dbReference type="PANTHER" id="PTHR43975">
    <property type="entry name" value="ZGC:101858"/>
    <property type="match status" value="1"/>
</dbReference>
<keyword evidence="2" id="KW-1185">Reference proteome</keyword>
<organism evidence="2 3">
    <name type="scientific">Dermatophagoides pteronyssinus</name>
    <name type="common">European house dust mite</name>
    <dbReference type="NCBI Taxonomy" id="6956"/>
    <lineage>
        <taxon>Eukaryota</taxon>
        <taxon>Metazoa</taxon>
        <taxon>Ecdysozoa</taxon>
        <taxon>Arthropoda</taxon>
        <taxon>Chelicerata</taxon>
        <taxon>Arachnida</taxon>
        <taxon>Acari</taxon>
        <taxon>Acariformes</taxon>
        <taxon>Sarcoptiformes</taxon>
        <taxon>Astigmata</taxon>
        <taxon>Psoroptidia</taxon>
        <taxon>Analgoidea</taxon>
        <taxon>Pyroglyphidae</taxon>
        <taxon>Dermatophagoidinae</taxon>
        <taxon>Dermatophagoides</taxon>
    </lineage>
</organism>
<comment type="similarity">
    <text evidence="1">Belongs to the short-chain dehydrogenases/reductases (SDR) family.</text>
</comment>
<dbReference type="Pfam" id="PF13561">
    <property type="entry name" value="adh_short_C2"/>
    <property type="match status" value="1"/>
</dbReference>
<dbReference type="RefSeq" id="XP_027197438.1">
    <property type="nucleotide sequence ID" value="XM_027341637.1"/>
</dbReference>
<dbReference type="Pfam" id="PF00106">
    <property type="entry name" value="adh_short"/>
    <property type="match status" value="1"/>
</dbReference>
<evidence type="ECO:0000313" key="2">
    <source>
        <dbReference type="Proteomes" id="UP000515146"/>
    </source>
</evidence>
<dbReference type="KEGG" id="dpte:113791806"/>
<accession>A0A6P6XWJ9</accession>
<dbReference type="InParanoid" id="A0A6P6XWJ9"/>
<dbReference type="FunFam" id="3.40.50.720:FF:000084">
    <property type="entry name" value="Short-chain dehydrogenase reductase"/>
    <property type="match status" value="1"/>
</dbReference>
<dbReference type="AlphaFoldDB" id="A0A6P6XWJ9"/>